<protein>
    <submittedName>
        <fullName evidence="3">Indolepyruvate oxidoreductase subunit iorb</fullName>
        <ecNumber evidence="3">1.2.7.8</ecNumber>
    </submittedName>
</protein>
<dbReference type="InterPro" id="IPR019752">
    <property type="entry name" value="Pyrv/ketoisovalerate_OxRed_cat"/>
</dbReference>
<dbReference type="Pfam" id="PF01558">
    <property type="entry name" value="POR"/>
    <property type="match status" value="1"/>
</dbReference>
<evidence type="ECO:0000256" key="1">
    <source>
        <dbReference type="ARBA" id="ARBA00023002"/>
    </source>
</evidence>
<dbReference type="PANTHER" id="PTHR43854:SF1">
    <property type="entry name" value="INDOLEPYRUVATE OXIDOREDUCTASE SUBUNIT IORB"/>
    <property type="match status" value="1"/>
</dbReference>
<comment type="caution">
    <text evidence="3">The sequence shown here is derived from an EMBL/GenBank/DDBJ whole genome shotgun (WGS) entry which is preliminary data.</text>
</comment>
<dbReference type="GO" id="GO:0043805">
    <property type="term" value="F:indolepyruvate ferredoxin oxidoreductase activity"/>
    <property type="evidence" value="ECO:0007669"/>
    <property type="project" value="UniProtKB-EC"/>
</dbReference>
<dbReference type="PANTHER" id="PTHR43854">
    <property type="entry name" value="INDOLEPYRUVATE OXIDOREDUCTASE SUBUNIT IORB"/>
    <property type="match status" value="1"/>
</dbReference>
<proteinExistence type="predicted"/>
<keyword evidence="1 3" id="KW-0560">Oxidoreductase</keyword>
<evidence type="ECO:0000259" key="2">
    <source>
        <dbReference type="Pfam" id="PF01558"/>
    </source>
</evidence>
<feature type="domain" description="Pyruvate/ketoisovalerate oxidoreductase catalytic" evidence="2">
    <location>
        <begin position="2"/>
        <end position="108"/>
    </location>
</feature>
<dbReference type="Gene3D" id="3.40.920.10">
    <property type="entry name" value="Pyruvate-ferredoxin oxidoreductase, PFOR, domain III"/>
    <property type="match status" value="1"/>
</dbReference>
<dbReference type="AlphaFoldDB" id="A0A0W8FFH7"/>
<keyword evidence="3" id="KW-0670">Pyruvate</keyword>
<dbReference type="EMBL" id="LNQE01001286">
    <property type="protein sequence ID" value="KUG19470.1"/>
    <property type="molecule type" value="Genomic_DNA"/>
</dbReference>
<reference evidence="3" key="1">
    <citation type="journal article" date="2015" name="Proc. Natl. Acad. Sci. U.S.A.">
        <title>Networks of energetic and metabolic interactions define dynamics in microbial communities.</title>
        <authorList>
            <person name="Embree M."/>
            <person name="Liu J.K."/>
            <person name="Al-Bassam M.M."/>
            <person name="Zengler K."/>
        </authorList>
    </citation>
    <scope>NUCLEOTIDE SEQUENCE</scope>
</reference>
<dbReference type="InterPro" id="IPR002869">
    <property type="entry name" value="Pyrv_flavodox_OxRed_cen"/>
</dbReference>
<dbReference type="SUPFAM" id="SSF53323">
    <property type="entry name" value="Pyruvate-ferredoxin oxidoreductase, PFOR, domain III"/>
    <property type="match status" value="1"/>
</dbReference>
<sequence length="114" mass="12118">MRYRHFLQPGGKLVTNRRIIVPTSVYTQKIDIPDEETVLAALGDLAITAIDAAALAAEAGSPLSQNIVMLGAASHHIPLSPDSLAAAVQRCVPPKTVEVNQKAFGLGRDAGRRH</sequence>
<gene>
    <name evidence="3" type="ORF">ASZ90_010812</name>
</gene>
<dbReference type="InterPro" id="IPR052198">
    <property type="entry name" value="IorB_Oxidoreductase"/>
</dbReference>
<dbReference type="EC" id="1.2.7.8" evidence="3"/>
<evidence type="ECO:0000313" key="3">
    <source>
        <dbReference type="EMBL" id="KUG19470.1"/>
    </source>
</evidence>
<name>A0A0W8FFH7_9ZZZZ</name>
<organism evidence="3">
    <name type="scientific">hydrocarbon metagenome</name>
    <dbReference type="NCBI Taxonomy" id="938273"/>
    <lineage>
        <taxon>unclassified sequences</taxon>
        <taxon>metagenomes</taxon>
        <taxon>ecological metagenomes</taxon>
    </lineage>
</organism>
<accession>A0A0W8FFH7</accession>